<accession>A0A3S4Y4H7</accession>
<dbReference type="EMBL" id="LR134515">
    <property type="protein sequence ID" value="VEJ17435.1"/>
    <property type="molecule type" value="Genomic_DNA"/>
</dbReference>
<evidence type="ECO:0000259" key="2">
    <source>
        <dbReference type="Pfam" id="PF13439"/>
    </source>
</evidence>
<organism evidence="3 4">
    <name type="scientific">Actinobacillus pleuropneumoniae</name>
    <name type="common">Haemophilus pleuropneumoniae</name>
    <dbReference type="NCBI Taxonomy" id="715"/>
    <lineage>
        <taxon>Bacteria</taxon>
        <taxon>Pseudomonadati</taxon>
        <taxon>Pseudomonadota</taxon>
        <taxon>Gammaproteobacteria</taxon>
        <taxon>Pasteurellales</taxon>
        <taxon>Pasteurellaceae</taxon>
        <taxon>Actinobacillus</taxon>
    </lineage>
</organism>
<feature type="domain" description="Glycosyl transferase family 1" evidence="1">
    <location>
        <begin position="175"/>
        <end position="337"/>
    </location>
</feature>
<dbReference type="InterPro" id="IPR028098">
    <property type="entry name" value="Glyco_trans_4-like_N"/>
</dbReference>
<dbReference type="InterPro" id="IPR001296">
    <property type="entry name" value="Glyco_trans_1"/>
</dbReference>
<keyword evidence="3" id="KW-0328">Glycosyltransferase</keyword>
<dbReference type="Pfam" id="PF00534">
    <property type="entry name" value="Glycos_transf_1"/>
    <property type="match status" value="1"/>
</dbReference>
<evidence type="ECO:0000259" key="1">
    <source>
        <dbReference type="Pfam" id="PF00534"/>
    </source>
</evidence>
<dbReference type="RefSeq" id="WP_005602102.1">
    <property type="nucleotide sequence ID" value="NZ_CBDBSX010000096.1"/>
</dbReference>
<dbReference type="Pfam" id="PF13439">
    <property type="entry name" value="Glyco_transf_4"/>
    <property type="match status" value="1"/>
</dbReference>
<protein>
    <submittedName>
        <fullName evidence="3">VI polysaccharide biosynthesis protein</fullName>
        <ecNumber evidence="3">2.4.1.11</ecNumber>
    </submittedName>
</protein>
<dbReference type="EC" id="2.4.1.11" evidence="3"/>
<dbReference type="AlphaFoldDB" id="A0A3S4Y4H7"/>
<dbReference type="InterPro" id="IPR050194">
    <property type="entry name" value="Glycosyltransferase_grp1"/>
</dbReference>
<dbReference type="Gene3D" id="3.40.50.2000">
    <property type="entry name" value="Glycogen Phosphorylase B"/>
    <property type="match status" value="2"/>
</dbReference>
<keyword evidence="3" id="KW-0808">Transferase</keyword>
<sequence length="365" mass="42062">MKHKILHFSQVLGGVGRYLELYDKYINKDSFENIYILPIGDWEAAEAQDKRYILNIEQSFSPIKLISNVIKIRNILKKEKPDIFYLHSTFAGVIGRLAAIGMRCKVIYNPHGWSFKMNVSRLKQTFYKIIEGGLVFLTDKFVLISKSEYEAARSIGVSEKKCCLIYNGIETIKKTDIAIIPKLDDKYIIGMIGRISEQKNPMFFAQFAKEIIKQYPNTYFILVGDGEQRESLEDYLERNNLNDVFYITGWVTNPESYLNLFDQAVLFSKWEGLCLSVCEYMLYEKPILVSNIGGINDLIQNEVNGFTIVEGDLKDAVNKSNRLRNEPKTVAKFIEASNILIQEKFNAQKMVNSLEKLFIKLSENK</sequence>
<dbReference type="PANTHER" id="PTHR45947">
    <property type="entry name" value="SULFOQUINOVOSYL TRANSFERASE SQD2"/>
    <property type="match status" value="1"/>
</dbReference>
<dbReference type="SUPFAM" id="SSF53756">
    <property type="entry name" value="UDP-Glycosyltransferase/glycogen phosphorylase"/>
    <property type="match status" value="1"/>
</dbReference>
<gene>
    <name evidence="3" type="ORF">NCTC10976_01566</name>
</gene>
<reference evidence="3 4" key="1">
    <citation type="submission" date="2018-12" db="EMBL/GenBank/DDBJ databases">
        <authorList>
            <consortium name="Pathogen Informatics"/>
        </authorList>
    </citation>
    <scope>NUCLEOTIDE SEQUENCE [LARGE SCALE GENOMIC DNA]</scope>
    <source>
        <strain evidence="3 4">NCTC10976</strain>
    </source>
</reference>
<dbReference type="Proteomes" id="UP000275510">
    <property type="component" value="Chromosome"/>
</dbReference>
<evidence type="ECO:0000313" key="3">
    <source>
        <dbReference type="EMBL" id="VEJ17435.1"/>
    </source>
</evidence>
<feature type="domain" description="Glycosyltransferase subfamily 4-like N-terminal" evidence="2">
    <location>
        <begin position="13"/>
        <end position="171"/>
    </location>
</feature>
<dbReference type="GO" id="GO:0004373">
    <property type="term" value="F:alpha-1,4-glucan glucosyltransferase (UDP-glucose donor) activity"/>
    <property type="evidence" value="ECO:0007669"/>
    <property type="project" value="UniProtKB-EC"/>
</dbReference>
<proteinExistence type="predicted"/>
<dbReference type="PANTHER" id="PTHR45947:SF15">
    <property type="entry name" value="TEICHURONIC ACID BIOSYNTHESIS GLYCOSYLTRANSFERASE TUAC-RELATED"/>
    <property type="match status" value="1"/>
</dbReference>
<evidence type="ECO:0000313" key="4">
    <source>
        <dbReference type="Proteomes" id="UP000275510"/>
    </source>
</evidence>
<name>A0A3S4Y4H7_ACTPL</name>